<dbReference type="CDD" id="cd06848">
    <property type="entry name" value="GCS_H"/>
    <property type="match status" value="1"/>
</dbReference>
<sequence length="131" mass="13964">MVNTFDFPADRFYDAGRHMWFKEEAPGLFRVGITGLGAKTVGDLVAFMPKRVGGRAEAGRSIATVESGKWVGAVRVPFSGEVVEANEAPIDRPELINQDPFGQGWMVAILADDPDATRALLASGLAECGGP</sequence>
<dbReference type="InterPro" id="IPR011053">
    <property type="entry name" value="Single_hybrid_motif"/>
</dbReference>
<comment type="caution">
    <text evidence="2">The sequence shown here is derived from an EMBL/GenBank/DDBJ whole genome shotgun (WGS) entry which is preliminary data.</text>
</comment>
<gene>
    <name evidence="2" type="ORF">A6A05_12250</name>
</gene>
<dbReference type="GO" id="GO:0005829">
    <property type="term" value="C:cytosol"/>
    <property type="evidence" value="ECO:0007669"/>
    <property type="project" value="TreeGrafter"/>
</dbReference>
<evidence type="ECO:0008006" key="4">
    <source>
        <dbReference type="Google" id="ProtNLM"/>
    </source>
</evidence>
<dbReference type="InterPro" id="IPR033753">
    <property type="entry name" value="GCV_H/Fam206"/>
</dbReference>
<dbReference type="InterPro" id="IPR002930">
    <property type="entry name" value="GCV_H"/>
</dbReference>
<keyword evidence="3" id="KW-1185">Reference proteome</keyword>
<keyword evidence="1" id="KW-0450">Lipoyl</keyword>
<dbReference type="PANTHER" id="PTHR11715:SF3">
    <property type="entry name" value="GLYCINE CLEAVAGE SYSTEM H PROTEIN-RELATED"/>
    <property type="match status" value="1"/>
</dbReference>
<organism evidence="2 3">
    <name type="scientific">Magnetospirillum moscoviense</name>
    <dbReference type="NCBI Taxonomy" id="1437059"/>
    <lineage>
        <taxon>Bacteria</taxon>
        <taxon>Pseudomonadati</taxon>
        <taxon>Pseudomonadota</taxon>
        <taxon>Alphaproteobacteria</taxon>
        <taxon>Rhodospirillales</taxon>
        <taxon>Rhodospirillaceae</taxon>
        <taxon>Magnetospirillum</taxon>
    </lineage>
</organism>
<evidence type="ECO:0000313" key="3">
    <source>
        <dbReference type="Proteomes" id="UP000078543"/>
    </source>
</evidence>
<dbReference type="EMBL" id="LWQU01000138">
    <property type="protein sequence ID" value="OAN50538.1"/>
    <property type="molecule type" value="Genomic_DNA"/>
</dbReference>
<dbReference type="STRING" id="1437059.A6A05_12250"/>
<proteinExistence type="predicted"/>
<reference evidence="2 3" key="1">
    <citation type="submission" date="2016-04" db="EMBL/GenBank/DDBJ databases">
        <title>Draft genome sequence of freshwater magnetotactic bacteria Magnetospirillum marisnigri SP-1 and Magnetospirillum moscoviense BB-1.</title>
        <authorList>
            <person name="Koziaeva V."/>
            <person name="Dziuba M.V."/>
            <person name="Ivanov T.M."/>
            <person name="Kuznetsov B."/>
            <person name="Grouzdev D.S."/>
        </authorList>
    </citation>
    <scope>NUCLEOTIDE SEQUENCE [LARGE SCALE GENOMIC DNA]</scope>
    <source>
        <strain evidence="2 3">BB-1</strain>
    </source>
</reference>
<dbReference type="GO" id="GO:0005960">
    <property type="term" value="C:glycine cleavage complex"/>
    <property type="evidence" value="ECO:0007669"/>
    <property type="project" value="InterPro"/>
</dbReference>
<dbReference type="PANTHER" id="PTHR11715">
    <property type="entry name" value="GLYCINE CLEAVAGE SYSTEM H PROTEIN"/>
    <property type="match status" value="1"/>
</dbReference>
<accession>A0A178MR09</accession>
<protein>
    <recommendedName>
        <fullName evidence="4">Glycine cleavage system protein H</fullName>
    </recommendedName>
</protein>
<dbReference type="GO" id="GO:0019464">
    <property type="term" value="P:glycine decarboxylation via glycine cleavage system"/>
    <property type="evidence" value="ECO:0007669"/>
    <property type="project" value="InterPro"/>
</dbReference>
<dbReference type="GO" id="GO:0009249">
    <property type="term" value="P:protein lipoylation"/>
    <property type="evidence" value="ECO:0007669"/>
    <property type="project" value="TreeGrafter"/>
</dbReference>
<evidence type="ECO:0000313" key="2">
    <source>
        <dbReference type="EMBL" id="OAN50538.1"/>
    </source>
</evidence>
<name>A0A178MR09_9PROT</name>
<dbReference type="Proteomes" id="UP000078543">
    <property type="component" value="Unassembled WGS sequence"/>
</dbReference>
<dbReference type="Gene3D" id="2.40.50.100">
    <property type="match status" value="1"/>
</dbReference>
<evidence type="ECO:0000256" key="1">
    <source>
        <dbReference type="ARBA" id="ARBA00022823"/>
    </source>
</evidence>
<dbReference type="Pfam" id="PF01597">
    <property type="entry name" value="GCV_H"/>
    <property type="match status" value="1"/>
</dbReference>
<dbReference type="SUPFAM" id="SSF51230">
    <property type="entry name" value="Single hybrid motif"/>
    <property type="match status" value="1"/>
</dbReference>
<dbReference type="AlphaFoldDB" id="A0A178MR09"/>